<dbReference type="RefSeq" id="WP_076340734.1">
    <property type="nucleotide sequence ID" value="NZ_CAMSPY010000020.1"/>
</dbReference>
<evidence type="ECO:0000313" key="2">
    <source>
        <dbReference type="EMBL" id="OLU47549.1"/>
    </source>
</evidence>
<keyword evidence="3" id="KW-1185">Reference proteome</keyword>
<evidence type="ECO:0000256" key="1">
    <source>
        <dbReference type="SAM" id="MobiDB-lite"/>
    </source>
</evidence>
<name>A0A1U7NPJ1_9FIRM</name>
<reference evidence="2 3" key="1">
    <citation type="submission" date="2016-11" db="EMBL/GenBank/DDBJ databases">
        <title>Description of two novel members of the family Erysipelotrichaceae: Ileibacterium lipovorans gen. nov., sp. nov. and Dubosiella newyorkensis, gen. nov., sp. nov.</title>
        <authorList>
            <person name="Cox L.M."/>
            <person name="Sohn J."/>
            <person name="Tyrrell K.L."/>
            <person name="Citron D.M."/>
            <person name="Lawson P.A."/>
            <person name="Patel N.B."/>
            <person name="Iizumi T."/>
            <person name="Perez-Perez G.I."/>
            <person name="Goldstein E.J."/>
            <person name="Blaser M.J."/>
        </authorList>
    </citation>
    <scope>NUCLEOTIDE SEQUENCE [LARGE SCALE GENOMIC DNA]</scope>
    <source>
        <strain evidence="2 3">NYU-BL-A4</strain>
    </source>
</reference>
<accession>A0A1U7NPJ1</accession>
<protein>
    <submittedName>
        <fullName evidence="2">Uncharacterized protein</fullName>
    </submittedName>
</protein>
<dbReference type="Proteomes" id="UP000186705">
    <property type="component" value="Unassembled WGS sequence"/>
</dbReference>
<organism evidence="2 3">
    <name type="scientific">Dubosiella newyorkensis</name>
    <dbReference type="NCBI Taxonomy" id="1862672"/>
    <lineage>
        <taxon>Bacteria</taxon>
        <taxon>Bacillati</taxon>
        <taxon>Bacillota</taxon>
        <taxon>Erysipelotrichia</taxon>
        <taxon>Erysipelotrichales</taxon>
        <taxon>Erysipelotrichaceae</taxon>
        <taxon>Dubosiella</taxon>
    </lineage>
</organism>
<comment type="caution">
    <text evidence="2">The sequence shown here is derived from an EMBL/GenBank/DDBJ whole genome shotgun (WGS) entry which is preliminary data.</text>
</comment>
<dbReference type="EMBL" id="MPKA01000045">
    <property type="protein sequence ID" value="OLU47549.1"/>
    <property type="molecule type" value="Genomic_DNA"/>
</dbReference>
<feature type="compositionally biased region" description="Basic and acidic residues" evidence="1">
    <location>
        <begin position="89"/>
        <end position="99"/>
    </location>
</feature>
<evidence type="ECO:0000313" key="3">
    <source>
        <dbReference type="Proteomes" id="UP000186705"/>
    </source>
</evidence>
<dbReference type="OrthoDB" id="3034955at2"/>
<proteinExistence type="predicted"/>
<dbReference type="GeneID" id="78274836"/>
<feature type="region of interest" description="Disordered" evidence="1">
    <location>
        <begin position="69"/>
        <end position="99"/>
    </location>
</feature>
<dbReference type="STRING" id="1862672.BO225_02600"/>
<dbReference type="AlphaFoldDB" id="A0A1U7NPJ1"/>
<sequence length="99" mass="11476">MKKEYRIKIEERGVKLQLLQGEEEMDYKTFPIYTTQANPEDPNDLSNFVIPFELLAQMQMLDKTGFTYQGIDTPFDTSMPSDTGDDMNDMDHNANDNDQ</sequence>
<gene>
    <name evidence="2" type="ORF">BO225_02600</name>
</gene>